<evidence type="ECO:0000313" key="9">
    <source>
        <dbReference type="Proteomes" id="UP001336835"/>
    </source>
</evidence>
<evidence type="ECO:0000256" key="3">
    <source>
        <dbReference type="ARBA" id="ARBA00022729"/>
    </source>
</evidence>
<evidence type="ECO:0000256" key="4">
    <source>
        <dbReference type="ARBA" id="ARBA00023136"/>
    </source>
</evidence>
<protein>
    <submittedName>
        <fullName evidence="8">RagB/SusD family nutrient uptake outer membrane protein</fullName>
    </submittedName>
</protein>
<gene>
    <name evidence="8" type="ORF">VRU48_07895</name>
</gene>
<evidence type="ECO:0000259" key="6">
    <source>
        <dbReference type="Pfam" id="PF07980"/>
    </source>
</evidence>
<dbReference type="InterPro" id="IPR033985">
    <property type="entry name" value="SusD-like_N"/>
</dbReference>
<evidence type="ECO:0000256" key="2">
    <source>
        <dbReference type="ARBA" id="ARBA00006275"/>
    </source>
</evidence>
<comment type="similarity">
    <text evidence="2">Belongs to the SusD family.</text>
</comment>
<keyword evidence="4" id="KW-0472">Membrane</keyword>
<proteinExistence type="inferred from homology"/>
<name>A0ABU7I717_9SPHI</name>
<evidence type="ECO:0000256" key="1">
    <source>
        <dbReference type="ARBA" id="ARBA00004442"/>
    </source>
</evidence>
<dbReference type="InterPro" id="IPR011990">
    <property type="entry name" value="TPR-like_helical_dom_sf"/>
</dbReference>
<evidence type="ECO:0000259" key="7">
    <source>
        <dbReference type="Pfam" id="PF14322"/>
    </source>
</evidence>
<sequence length="611" mass="69217">MNKLKYIFLIVALITISNTGCKKFLDVVPDERPTEDDAFKDPIVAENFLYSCYSFIPNPRASATSLDFMTSDEVVTAFEHETFANFPKGTYTASNPVITYWAPLYKGIRTCYILLQNIDKVPGLPDYKKADYKAQANFLIAYYHFLLVRMYGPVVIIRNIKDVESSPDTYDARNTYDECVNFIVEKFDESAAVLPTTRTDNNEYGLATKIAAKSLKSRMLLYAASPLFNGGGGLQASFYANFKDTEGKQLISSTYDKEKWKKAIDATKEAIDLAEANGAVLYSNSTVAGLPSNQTQKDLRYTFVDKTSKELLWVDTRREGIYDFQNKSTPYLNPGAYDGVSPTLAMVETFYSANGLPIDKDPAFNYSGRYNIATGPLGNTLSLNLNREPRFNAWIGYHNSYYEIKRANNVTQVQLQFRKNDAHGIQTRSNNYPPTGYLNKKGVNPQFGAGQTQEAQPTIAESYPWPIIRLAELYLNYAEALIEYNQNLPLAKTYIDKVRTRAGIPTIDVAWAPIGGANDQATLRSIVRQERSIELYMENHRFWDLRRWMDAERFLGVKAKGMNIQGTTDIDFFKVTEISFPRVFRSPAFYLMPIPIAEINKDNKLVQNPGY</sequence>
<keyword evidence="9" id="KW-1185">Reference proteome</keyword>
<dbReference type="SUPFAM" id="SSF48452">
    <property type="entry name" value="TPR-like"/>
    <property type="match status" value="1"/>
</dbReference>
<reference evidence="8 9" key="1">
    <citation type="submission" date="2024-01" db="EMBL/GenBank/DDBJ databases">
        <title>Pedobacter sp. nov., isolated from fresh soil.</title>
        <authorList>
            <person name="Le N.T.T."/>
        </authorList>
    </citation>
    <scope>NUCLEOTIDE SEQUENCE [LARGE SCALE GENOMIC DNA]</scope>
    <source>
        <strain evidence="8 9">KR3-3</strain>
    </source>
</reference>
<dbReference type="Gene3D" id="1.25.40.390">
    <property type="match status" value="1"/>
</dbReference>
<comment type="subcellular location">
    <subcellularLocation>
        <location evidence="1">Cell outer membrane</location>
    </subcellularLocation>
</comment>
<accession>A0ABU7I717</accession>
<dbReference type="InterPro" id="IPR012944">
    <property type="entry name" value="SusD_RagB_dom"/>
</dbReference>
<feature type="domain" description="RagB/SusD" evidence="6">
    <location>
        <begin position="320"/>
        <end position="611"/>
    </location>
</feature>
<dbReference type="Pfam" id="PF07980">
    <property type="entry name" value="SusD_RagB"/>
    <property type="match status" value="1"/>
</dbReference>
<dbReference type="Pfam" id="PF14322">
    <property type="entry name" value="SusD-like_3"/>
    <property type="match status" value="1"/>
</dbReference>
<dbReference type="EMBL" id="JAZDQT010000001">
    <property type="protein sequence ID" value="MEE1945024.1"/>
    <property type="molecule type" value="Genomic_DNA"/>
</dbReference>
<dbReference type="RefSeq" id="WP_330107378.1">
    <property type="nucleotide sequence ID" value="NZ_JAZDQT010000001.1"/>
</dbReference>
<comment type="caution">
    <text evidence="8">The sequence shown here is derived from an EMBL/GenBank/DDBJ whole genome shotgun (WGS) entry which is preliminary data.</text>
</comment>
<keyword evidence="5" id="KW-0998">Cell outer membrane</keyword>
<dbReference type="Proteomes" id="UP001336835">
    <property type="component" value="Unassembled WGS sequence"/>
</dbReference>
<organism evidence="8 9">
    <name type="scientific">Pedobacter albus</name>
    <dbReference type="NCBI Taxonomy" id="3113905"/>
    <lineage>
        <taxon>Bacteria</taxon>
        <taxon>Pseudomonadati</taxon>
        <taxon>Bacteroidota</taxon>
        <taxon>Sphingobacteriia</taxon>
        <taxon>Sphingobacteriales</taxon>
        <taxon>Sphingobacteriaceae</taxon>
        <taxon>Pedobacter</taxon>
    </lineage>
</organism>
<keyword evidence="3" id="KW-0732">Signal</keyword>
<feature type="domain" description="SusD-like N-terminal" evidence="7">
    <location>
        <begin position="23"/>
        <end position="221"/>
    </location>
</feature>
<evidence type="ECO:0000313" key="8">
    <source>
        <dbReference type="EMBL" id="MEE1945024.1"/>
    </source>
</evidence>
<evidence type="ECO:0000256" key="5">
    <source>
        <dbReference type="ARBA" id="ARBA00023237"/>
    </source>
</evidence>